<comment type="subcellular location">
    <subcellularLocation>
        <location evidence="1">Cell membrane</location>
        <topology evidence="1">Multi-pass membrane protein</topology>
    </subcellularLocation>
</comment>
<dbReference type="PROSITE" id="PS50262">
    <property type="entry name" value="G_PROTEIN_RECEP_F1_2"/>
    <property type="match status" value="1"/>
</dbReference>
<dbReference type="GO" id="GO:0005886">
    <property type="term" value="C:plasma membrane"/>
    <property type="evidence" value="ECO:0007669"/>
    <property type="project" value="UniProtKB-SubCell"/>
</dbReference>
<dbReference type="InterPro" id="IPR017452">
    <property type="entry name" value="GPCR_Rhodpsn_7TM"/>
</dbReference>
<feature type="transmembrane region" description="Helical" evidence="9">
    <location>
        <begin position="64"/>
        <end position="85"/>
    </location>
</feature>
<keyword evidence="8" id="KW-0807">Transducer</keyword>
<organism evidence="11 12">
    <name type="scientific">Hypsibius exemplaris</name>
    <name type="common">Freshwater tardigrade</name>
    <dbReference type="NCBI Taxonomy" id="2072580"/>
    <lineage>
        <taxon>Eukaryota</taxon>
        <taxon>Metazoa</taxon>
        <taxon>Ecdysozoa</taxon>
        <taxon>Tardigrada</taxon>
        <taxon>Eutardigrada</taxon>
        <taxon>Parachela</taxon>
        <taxon>Hypsibioidea</taxon>
        <taxon>Hypsibiidae</taxon>
        <taxon>Hypsibius</taxon>
    </lineage>
</organism>
<evidence type="ECO:0000256" key="2">
    <source>
        <dbReference type="ARBA" id="ARBA00022475"/>
    </source>
</evidence>
<accession>A0A9X6RM66</accession>
<dbReference type="CDD" id="cd00637">
    <property type="entry name" value="7tm_classA_rhodopsin-like"/>
    <property type="match status" value="1"/>
</dbReference>
<keyword evidence="4 9" id="KW-1133">Transmembrane helix</keyword>
<reference evidence="12" key="1">
    <citation type="submission" date="2017-01" db="EMBL/GenBank/DDBJ databases">
        <title>Comparative genomics of anhydrobiosis in the tardigrade Hypsibius dujardini.</title>
        <authorList>
            <person name="Yoshida Y."/>
            <person name="Koutsovoulos G."/>
            <person name="Laetsch D."/>
            <person name="Stevens L."/>
            <person name="Kumar S."/>
            <person name="Horikawa D."/>
            <person name="Ishino K."/>
            <person name="Komine S."/>
            <person name="Tomita M."/>
            <person name="Blaxter M."/>
            <person name="Arakawa K."/>
        </authorList>
    </citation>
    <scope>NUCLEOTIDE SEQUENCE [LARGE SCALE GENOMIC DNA]</scope>
    <source>
        <strain evidence="12">Z151</strain>
    </source>
</reference>
<feature type="transmembrane region" description="Helical" evidence="9">
    <location>
        <begin position="29"/>
        <end position="52"/>
    </location>
</feature>
<evidence type="ECO:0000313" key="11">
    <source>
        <dbReference type="EMBL" id="OWA52567.1"/>
    </source>
</evidence>
<dbReference type="AlphaFoldDB" id="A0A9X6RM66"/>
<comment type="caution">
    <text evidence="11">The sequence shown here is derived from an EMBL/GenBank/DDBJ whole genome shotgun (WGS) entry which is preliminary data.</text>
</comment>
<protein>
    <recommendedName>
        <fullName evidence="10">G-protein coupled receptors family 1 profile domain-containing protein</fullName>
    </recommendedName>
</protein>
<feature type="transmembrane region" description="Helical" evidence="9">
    <location>
        <begin position="187"/>
        <end position="216"/>
    </location>
</feature>
<evidence type="ECO:0000256" key="5">
    <source>
        <dbReference type="ARBA" id="ARBA00023040"/>
    </source>
</evidence>
<evidence type="ECO:0000313" key="12">
    <source>
        <dbReference type="Proteomes" id="UP000192578"/>
    </source>
</evidence>
<dbReference type="OrthoDB" id="5984709at2759"/>
<keyword evidence="6 9" id="KW-0472">Membrane</keyword>
<feature type="domain" description="G-protein coupled receptors family 1 profile" evidence="10">
    <location>
        <begin position="40"/>
        <end position="302"/>
    </location>
</feature>
<sequence>MENLTTTNTSAVVQRPLPPPTSFLTSNTWFIFTIFVSFSGTIIILILLAASVQQRDLRVGTRILIIHLMCIQLLICSVLTPVQTIATYKVLIGQEIRLECVPLQLLQFGAMYAENWSSALLAINRFVAIQLPHHYKKLLSARIIGAMIILPWIVGIGITVPLLFGIGGIFTWNPQAGICSAKPTGPYIVTLVALGAYVPIAVMGIVYVTICVGLTWRRSRKIVGQGNPSVDITLQGARKTQRRQVAMTNMLVVSFLLYCICFVPSPVISTNFPHLLVGNFMLQLWITKTLVLCNYAVNPVIFLVLSSDHRRGVSDLFTSATRILRFIQH</sequence>
<dbReference type="GO" id="GO:0004930">
    <property type="term" value="F:G protein-coupled receptor activity"/>
    <property type="evidence" value="ECO:0007669"/>
    <property type="project" value="UniProtKB-KW"/>
</dbReference>
<keyword evidence="5" id="KW-0297">G-protein coupled receptor</keyword>
<keyword evidence="7" id="KW-0675">Receptor</keyword>
<dbReference type="Proteomes" id="UP000192578">
    <property type="component" value="Unassembled WGS sequence"/>
</dbReference>
<evidence type="ECO:0000256" key="8">
    <source>
        <dbReference type="ARBA" id="ARBA00023224"/>
    </source>
</evidence>
<gene>
    <name evidence="11" type="ORF">BV898_17018</name>
</gene>
<evidence type="ECO:0000256" key="4">
    <source>
        <dbReference type="ARBA" id="ARBA00022989"/>
    </source>
</evidence>
<dbReference type="InterPro" id="IPR000276">
    <property type="entry name" value="GPCR_Rhodpsn"/>
</dbReference>
<dbReference type="EMBL" id="MTYJ01000274">
    <property type="protein sequence ID" value="OWA52567.1"/>
    <property type="molecule type" value="Genomic_DNA"/>
</dbReference>
<dbReference type="InterPro" id="IPR050569">
    <property type="entry name" value="TAAR"/>
</dbReference>
<dbReference type="PANTHER" id="PTHR24249">
    <property type="entry name" value="HISTAMINE RECEPTOR-RELATED G-PROTEIN COUPLED RECEPTOR"/>
    <property type="match status" value="1"/>
</dbReference>
<feature type="transmembrane region" description="Helical" evidence="9">
    <location>
        <begin position="105"/>
        <end position="123"/>
    </location>
</feature>
<feature type="transmembrane region" description="Helical" evidence="9">
    <location>
        <begin position="143"/>
        <end position="167"/>
    </location>
</feature>
<keyword evidence="2" id="KW-1003">Cell membrane</keyword>
<dbReference type="SUPFAM" id="SSF81321">
    <property type="entry name" value="Family A G protein-coupled receptor-like"/>
    <property type="match status" value="1"/>
</dbReference>
<feature type="transmembrane region" description="Helical" evidence="9">
    <location>
        <begin position="245"/>
        <end position="265"/>
    </location>
</feature>
<keyword evidence="3 9" id="KW-0812">Transmembrane</keyword>
<evidence type="ECO:0000256" key="9">
    <source>
        <dbReference type="SAM" id="Phobius"/>
    </source>
</evidence>
<dbReference type="PRINTS" id="PR00237">
    <property type="entry name" value="GPCRRHODOPSN"/>
</dbReference>
<evidence type="ECO:0000256" key="7">
    <source>
        <dbReference type="ARBA" id="ARBA00023170"/>
    </source>
</evidence>
<dbReference type="Gene3D" id="1.20.1070.10">
    <property type="entry name" value="Rhodopsin 7-helix transmembrane proteins"/>
    <property type="match status" value="1"/>
</dbReference>
<name>A0A9X6RM66_HYPEX</name>
<evidence type="ECO:0000256" key="1">
    <source>
        <dbReference type="ARBA" id="ARBA00004651"/>
    </source>
</evidence>
<keyword evidence="12" id="KW-1185">Reference proteome</keyword>
<dbReference type="PANTHER" id="PTHR24249:SF372">
    <property type="entry name" value="G-PROTEIN COUPLED RECEPTORS FAMILY 1 PROFILE DOMAIN-CONTAINING PROTEIN"/>
    <property type="match status" value="1"/>
</dbReference>
<evidence type="ECO:0000256" key="3">
    <source>
        <dbReference type="ARBA" id="ARBA00022692"/>
    </source>
</evidence>
<evidence type="ECO:0000259" key="10">
    <source>
        <dbReference type="PROSITE" id="PS50262"/>
    </source>
</evidence>
<evidence type="ECO:0000256" key="6">
    <source>
        <dbReference type="ARBA" id="ARBA00023136"/>
    </source>
</evidence>
<dbReference type="Pfam" id="PF00001">
    <property type="entry name" value="7tm_1"/>
    <property type="match status" value="1"/>
</dbReference>
<proteinExistence type="predicted"/>
<feature type="transmembrane region" description="Helical" evidence="9">
    <location>
        <begin position="285"/>
        <end position="305"/>
    </location>
</feature>